<comment type="caution">
    <text evidence="14">The sequence shown here is derived from an EMBL/GenBank/DDBJ whole genome shotgun (WGS) entry which is preliminary data.</text>
</comment>
<dbReference type="InterPro" id="IPR052162">
    <property type="entry name" value="Sensor_kinase/Photoreceptor"/>
</dbReference>
<dbReference type="Gene3D" id="3.30.450.20">
    <property type="entry name" value="PAS domain"/>
    <property type="match status" value="1"/>
</dbReference>
<dbReference type="GO" id="GO:0006355">
    <property type="term" value="P:regulation of DNA-templated transcription"/>
    <property type="evidence" value="ECO:0007669"/>
    <property type="project" value="InterPro"/>
</dbReference>
<dbReference type="AlphaFoldDB" id="A0A5C8J3Y1"/>
<evidence type="ECO:0000256" key="4">
    <source>
        <dbReference type="ARBA" id="ARBA00022543"/>
    </source>
</evidence>
<sequence>MQNYQNLTVDLSNCDTEPIHLIGRIQPHGFMIVLNLANFVVEQVSQNIASFIEGVYVEDLISHTLEKICFESEYPVLHAQLQASTVLNPQLMTIKGNQYFGFLQEAQGKLILECEPYHKTIDQIRFEHTYGFSNYQTALNNSHSMLVLSQLLVDFVQNILDYDRVMIYKFDNDWHGEVIAEKIKPGAVSYLHHHFPSTDIPAPARDLLEKKHVRQIPDIDAPAVDIYPYLNPTTGTPANVLLSELRNPSEIHLEYLHNMDAYATLSISIIVKGKLWGLVACQNQRPKFVNYWLRQSCNLAAKAFASAVLASQDLRDITVLERYKLTEENLINQVIEAGNIHKGLFEKAVNLLHITECSGAAMFLENKLEVMGVVPDQDQIMRLIKWLAVHNNERIFYSRELSKQFPEAEAYPEVASGLMALEISKYNREYILYFKPEIRDSIVWAGKPEKETDGYQLKPRKSFEQWVEVIKGKSQPWTMNELEVAQLLLKDIISLILRNQANKLKELNSNLVASAEDMQRKNQRLEDFAYIITHNLRSPMSNIKGLYNLYEAEPSQETGQEVMERMNVVIGNMSNTIDDLNTILRTALDQQLLQDEVHIADLIEKELQNLETAILEKKAIVVQELDVPVVHLPKVYMESLLHNLLSNAIKYSSPDRPPLVKVKSWQQNGDFFLSVSDNGLGLDMQRFGNKMFGLYNTFHDNKDAKGLGLYITKMQVESLGGTIEVESEAGIGTTFTVRFNSQQV</sequence>
<keyword evidence="9" id="KW-0157">Chromophore</keyword>
<dbReference type="Gene3D" id="3.30.450.270">
    <property type="match status" value="1"/>
</dbReference>
<dbReference type="InterPro" id="IPR003018">
    <property type="entry name" value="GAF"/>
</dbReference>
<evidence type="ECO:0000256" key="6">
    <source>
        <dbReference type="ARBA" id="ARBA00022606"/>
    </source>
</evidence>
<reference evidence="14 15" key="1">
    <citation type="submission" date="2019-08" db="EMBL/GenBank/DDBJ databases">
        <authorList>
            <person name="Shi S."/>
        </authorList>
    </citation>
    <scope>NUCLEOTIDE SEQUENCE [LARGE SCALE GENOMIC DNA]</scope>
    <source>
        <strain evidence="14 15">GY10130</strain>
    </source>
</reference>
<dbReference type="InterPro" id="IPR035965">
    <property type="entry name" value="PAS-like_dom_sf"/>
</dbReference>
<dbReference type="OrthoDB" id="9766459at2"/>
<dbReference type="GO" id="GO:0009881">
    <property type="term" value="F:photoreceptor activity"/>
    <property type="evidence" value="ECO:0007669"/>
    <property type="project" value="UniProtKB-KW"/>
</dbReference>
<dbReference type="InterPro" id="IPR029016">
    <property type="entry name" value="GAF-like_dom_sf"/>
</dbReference>
<dbReference type="InterPro" id="IPR016132">
    <property type="entry name" value="Phyto_chromo_attachment"/>
</dbReference>
<comment type="similarity">
    <text evidence="2">In the N-terminal section; belongs to the phytochrome family.</text>
</comment>
<dbReference type="Gene3D" id="3.30.565.10">
    <property type="entry name" value="Histidine kinase-like ATPase, C-terminal domain"/>
    <property type="match status" value="1"/>
</dbReference>
<dbReference type="EMBL" id="VRTY01000107">
    <property type="protein sequence ID" value="TXK29669.1"/>
    <property type="molecule type" value="Genomic_DNA"/>
</dbReference>
<dbReference type="SUPFAM" id="SSF55785">
    <property type="entry name" value="PYP-like sensor domain (PAS domain)"/>
    <property type="match status" value="1"/>
</dbReference>
<dbReference type="Pfam" id="PF02518">
    <property type="entry name" value="HATPase_c"/>
    <property type="match status" value="1"/>
</dbReference>
<dbReference type="InterPro" id="IPR003661">
    <property type="entry name" value="HisK_dim/P_dom"/>
</dbReference>
<dbReference type="InterPro" id="IPR003594">
    <property type="entry name" value="HATPase_dom"/>
</dbReference>
<proteinExistence type="inferred from homology"/>
<dbReference type="CDD" id="cd00082">
    <property type="entry name" value="HisKA"/>
    <property type="match status" value="1"/>
</dbReference>
<protein>
    <recommendedName>
        <fullName evidence="3">histidine kinase</fullName>
        <ecNumber evidence="3">2.7.13.3</ecNumber>
    </recommendedName>
</protein>
<dbReference type="InterPro" id="IPR013654">
    <property type="entry name" value="PAS_2"/>
</dbReference>
<dbReference type="Pfam" id="PF00360">
    <property type="entry name" value="PHY"/>
    <property type="match status" value="1"/>
</dbReference>
<keyword evidence="15" id="KW-1185">Reference proteome</keyword>
<evidence type="ECO:0000256" key="2">
    <source>
        <dbReference type="ARBA" id="ARBA00006402"/>
    </source>
</evidence>
<dbReference type="InterPro" id="IPR036890">
    <property type="entry name" value="HATPase_C_sf"/>
</dbReference>
<accession>A0A5C8J3Y1</accession>
<dbReference type="InterPro" id="IPR005467">
    <property type="entry name" value="His_kinase_dom"/>
</dbReference>
<evidence type="ECO:0000313" key="14">
    <source>
        <dbReference type="EMBL" id="TXK29669.1"/>
    </source>
</evidence>
<dbReference type="SMART" id="SM00065">
    <property type="entry name" value="GAF"/>
    <property type="match status" value="1"/>
</dbReference>
<feature type="domain" description="Histidine kinase" evidence="13">
    <location>
        <begin position="531"/>
        <end position="743"/>
    </location>
</feature>
<evidence type="ECO:0000259" key="13">
    <source>
        <dbReference type="PROSITE" id="PS50109"/>
    </source>
</evidence>
<dbReference type="Gene3D" id="3.30.450.40">
    <property type="match status" value="1"/>
</dbReference>
<dbReference type="InterPro" id="IPR013515">
    <property type="entry name" value="Phytochrome_cen-reg"/>
</dbReference>
<keyword evidence="7" id="KW-0808">Transferase</keyword>
<evidence type="ECO:0000256" key="1">
    <source>
        <dbReference type="ARBA" id="ARBA00000085"/>
    </source>
</evidence>
<evidence type="ECO:0000256" key="7">
    <source>
        <dbReference type="ARBA" id="ARBA00022679"/>
    </source>
</evidence>
<dbReference type="PANTHER" id="PTHR43304:SF1">
    <property type="entry name" value="PAC DOMAIN-CONTAINING PROTEIN"/>
    <property type="match status" value="1"/>
</dbReference>
<dbReference type="InterPro" id="IPR043150">
    <property type="entry name" value="Phytochrome_PHY_sf"/>
</dbReference>
<feature type="domain" description="Phytochrome chromophore attachment site" evidence="12">
    <location>
        <begin position="144"/>
        <end position="302"/>
    </location>
</feature>
<feature type="coiled-coil region" evidence="11">
    <location>
        <begin position="497"/>
        <end position="524"/>
    </location>
</feature>
<comment type="catalytic activity">
    <reaction evidence="1">
        <text>ATP + protein L-histidine = ADP + protein N-phospho-L-histidine.</text>
        <dbReference type="EC" id="2.7.13.3"/>
    </reaction>
</comment>
<organism evidence="14 15">
    <name type="scientific">Pontibacter qinzhouensis</name>
    <dbReference type="NCBI Taxonomy" id="2603253"/>
    <lineage>
        <taxon>Bacteria</taxon>
        <taxon>Pseudomonadati</taxon>
        <taxon>Bacteroidota</taxon>
        <taxon>Cytophagia</taxon>
        <taxon>Cytophagales</taxon>
        <taxon>Hymenobacteraceae</taxon>
        <taxon>Pontibacter</taxon>
    </lineage>
</organism>
<dbReference type="EC" id="2.7.13.3" evidence="3"/>
<dbReference type="SUPFAM" id="SSF55781">
    <property type="entry name" value="GAF domain-like"/>
    <property type="match status" value="2"/>
</dbReference>
<evidence type="ECO:0000256" key="9">
    <source>
        <dbReference type="ARBA" id="ARBA00022991"/>
    </source>
</evidence>
<gene>
    <name evidence="14" type="ORF">FVR03_20405</name>
</gene>
<name>A0A5C8J3Y1_9BACT</name>
<dbReference type="RefSeq" id="WP_147923625.1">
    <property type="nucleotide sequence ID" value="NZ_VRTY01000107.1"/>
</dbReference>
<dbReference type="CDD" id="cd00075">
    <property type="entry name" value="HATPase"/>
    <property type="match status" value="1"/>
</dbReference>
<evidence type="ECO:0000256" key="11">
    <source>
        <dbReference type="SAM" id="Coils"/>
    </source>
</evidence>
<dbReference type="Gene3D" id="1.10.287.130">
    <property type="match status" value="1"/>
</dbReference>
<evidence type="ECO:0000313" key="15">
    <source>
        <dbReference type="Proteomes" id="UP000321926"/>
    </source>
</evidence>
<keyword evidence="4" id="KW-0600">Photoreceptor protein</keyword>
<keyword evidence="5" id="KW-0597">Phosphoprotein</keyword>
<keyword evidence="10" id="KW-0675">Receptor</keyword>
<keyword evidence="6" id="KW-0716">Sensory transduction</keyword>
<dbReference type="SUPFAM" id="SSF55874">
    <property type="entry name" value="ATPase domain of HSP90 chaperone/DNA topoisomerase II/histidine kinase"/>
    <property type="match status" value="1"/>
</dbReference>
<dbReference type="PANTHER" id="PTHR43304">
    <property type="entry name" value="PHYTOCHROME-LIKE PROTEIN CPH1"/>
    <property type="match status" value="1"/>
</dbReference>
<dbReference type="PROSITE" id="PS50046">
    <property type="entry name" value="PHYTOCHROME_2"/>
    <property type="match status" value="1"/>
</dbReference>
<dbReference type="SMART" id="SM00387">
    <property type="entry name" value="HATPase_c"/>
    <property type="match status" value="1"/>
</dbReference>
<dbReference type="GO" id="GO:0009584">
    <property type="term" value="P:detection of visible light"/>
    <property type="evidence" value="ECO:0007669"/>
    <property type="project" value="InterPro"/>
</dbReference>
<dbReference type="PRINTS" id="PR01033">
    <property type="entry name" value="PHYTOCHROME"/>
</dbReference>
<dbReference type="GO" id="GO:0000155">
    <property type="term" value="F:phosphorelay sensor kinase activity"/>
    <property type="evidence" value="ECO:0007669"/>
    <property type="project" value="InterPro"/>
</dbReference>
<evidence type="ECO:0000256" key="3">
    <source>
        <dbReference type="ARBA" id="ARBA00012438"/>
    </source>
</evidence>
<dbReference type="SUPFAM" id="SSF47384">
    <property type="entry name" value="Homodimeric domain of signal transducing histidine kinase"/>
    <property type="match status" value="1"/>
</dbReference>
<keyword evidence="8" id="KW-0418">Kinase</keyword>
<dbReference type="PROSITE" id="PS50109">
    <property type="entry name" value="HIS_KIN"/>
    <property type="match status" value="1"/>
</dbReference>
<evidence type="ECO:0000256" key="10">
    <source>
        <dbReference type="ARBA" id="ARBA00023170"/>
    </source>
</evidence>
<dbReference type="Pfam" id="PF08446">
    <property type="entry name" value="PAS_2"/>
    <property type="match status" value="1"/>
</dbReference>
<evidence type="ECO:0000259" key="12">
    <source>
        <dbReference type="PROSITE" id="PS50046"/>
    </source>
</evidence>
<dbReference type="InterPro" id="IPR036097">
    <property type="entry name" value="HisK_dim/P_sf"/>
</dbReference>
<dbReference type="Proteomes" id="UP000321926">
    <property type="component" value="Unassembled WGS sequence"/>
</dbReference>
<dbReference type="Pfam" id="PF01590">
    <property type="entry name" value="GAF"/>
    <property type="match status" value="1"/>
</dbReference>
<keyword evidence="11" id="KW-0175">Coiled coil</keyword>
<dbReference type="InterPro" id="IPR001294">
    <property type="entry name" value="Phytochrome"/>
</dbReference>
<evidence type="ECO:0000256" key="5">
    <source>
        <dbReference type="ARBA" id="ARBA00022553"/>
    </source>
</evidence>
<evidence type="ECO:0000256" key="8">
    <source>
        <dbReference type="ARBA" id="ARBA00022777"/>
    </source>
</evidence>